<dbReference type="Pfam" id="PF00881">
    <property type="entry name" value="Nitroreductase"/>
    <property type="match status" value="1"/>
</dbReference>
<dbReference type="InterPro" id="IPR033878">
    <property type="entry name" value="NfsB-like"/>
</dbReference>
<dbReference type="PANTHER" id="PTHR43673">
    <property type="entry name" value="NAD(P)H NITROREDUCTASE YDGI-RELATED"/>
    <property type="match status" value="1"/>
</dbReference>
<gene>
    <name evidence="8" type="ORF">IEN85_24050</name>
</gene>
<dbReference type="RefSeq" id="WP_191619663.1">
    <property type="nucleotide sequence ID" value="NZ_JACYFG010000061.1"/>
</dbReference>
<proteinExistence type="inferred from homology"/>
<evidence type="ECO:0000256" key="2">
    <source>
        <dbReference type="ARBA" id="ARBA00007118"/>
    </source>
</evidence>
<evidence type="ECO:0000313" key="9">
    <source>
        <dbReference type="Proteomes" id="UP000622317"/>
    </source>
</evidence>
<sequence>MATLNVKDILEQLNWRYATKEFDASRKIPAETIEALEEALVLTPSSFGLQPWKFFVVETQSVKDQFPAVSWNQQQPKDCSHLVVLASRVGYERDDVGAFISRMAEVRKVSEESLSGYESFAGGFVDQANEQGWIDVWAQKQVYIALGQLMFAAAALGIDACPMEGIDPKAYDKILGIEGSGYSTVVACPLGYRSAQDKYATTQKVRFAKSDLIQRV</sequence>
<evidence type="ECO:0000256" key="4">
    <source>
        <dbReference type="ARBA" id="ARBA00022643"/>
    </source>
</evidence>
<feature type="domain" description="Nitroreductase" evidence="7">
    <location>
        <begin position="14"/>
        <end position="192"/>
    </location>
</feature>
<dbReference type="CDD" id="cd02149">
    <property type="entry name" value="NfsB-like"/>
    <property type="match status" value="1"/>
</dbReference>
<dbReference type="InterPro" id="IPR000415">
    <property type="entry name" value="Nitroreductase-like"/>
</dbReference>
<keyword evidence="6" id="KW-0560">Oxidoreductase</keyword>
<evidence type="ECO:0000256" key="3">
    <source>
        <dbReference type="ARBA" id="ARBA00022630"/>
    </source>
</evidence>
<accession>A0A927IHS1</accession>
<name>A0A927IHS1_9BACT</name>
<dbReference type="GO" id="GO:0016491">
    <property type="term" value="F:oxidoreductase activity"/>
    <property type="evidence" value="ECO:0007669"/>
    <property type="project" value="UniProtKB-KW"/>
</dbReference>
<dbReference type="Gene3D" id="3.40.109.10">
    <property type="entry name" value="NADH Oxidase"/>
    <property type="match status" value="1"/>
</dbReference>
<dbReference type="InterPro" id="IPR029479">
    <property type="entry name" value="Nitroreductase"/>
</dbReference>
<dbReference type="EMBL" id="JACYFG010000061">
    <property type="protein sequence ID" value="MBD5782592.1"/>
    <property type="molecule type" value="Genomic_DNA"/>
</dbReference>
<dbReference type="PANTHER" id="PTHR43673:SF2">
    <property type="entry name" value="NITROREDUCTASE"/>
    <property type="match status" value="1"/>
</dbReference>
<dbReference type="SUPFAM" id="SSF55469">
    <property type="entry name" value="FMN-dependent nitroreductase-like"/>
    <property type="match status" value="1"/>
</dbReference>
<evidence type="ECO:0000256" key="6">
    <source>
        <dbReference type="ARBA" id="ARBA00023002"/>
    </source>
</evidence>
<keyword evidence="9" id="KW-1185">Reference proteome</keyword>
<dbReference type="Proteomes" id="UP000622317">
    <property type="component" value="Unassembled WGS sequence"/>
</dbReference>
<evidence type="ECO:0000259" key="7">
    <source>
        <dbReference type="Pfam" id="PF00881"/>
    </source>
</evidence>
<keyword evidence="4" id="KW-0288">FMN</keyword>
<organism evidence="8 9">
    <name type="scientific">Pelagicoccus enzymogenes</name>
    <dbReference type="NCBI Taxonomy" id="2773457"/>
    <lineage>
        <taxon>Bacteria</taxon>
        <taxon>Pseudomonadati</taxon>
        <taxon>Verrucomicrobiota</taxon>
        <taxon>Opitutia</taxon>
        <taxon>Puniceicoccales</taxon>
        <taxon>Pelagicoccaceae</taxon>
        <taxon>Pelagicoccus</taxon>
    </lineage>
</organism>
<protein>
    <submittedName>
        <fullName evidence="8">NAD(P)H-dependent oxidoreductase</fullName>
    </submittedName>
</protein>
<keyword evidence="5" id="KW-0521">NADP</keyword>
<dbReference type="AlphaFoldDB" id="A0A927IHS1"/>
<keyword evidence="3" id="KW-0285">Flavoprotein</keyword>
<comment type="similarity">
    <text evidence="2">Belongs to the nitroreductase family.</text>
</comment>
<reference evidence="8" key="1">
    <citation type="submission" date="2020-09" db="EMBL/GenBank/DDBJ databases">
        <title>Pelagicoccus enzymogenes sp. nov. with an EPS production, isolated from marine sediment.</title>
        <authorList>
            <person name="Feng X."/>
        </authorList>
    </citation>
    <scope>NUCLEOTIDE SEQUENCE</scope>
    <source>
        <strain evidence="8">NFK12</strain>
    </source>
</reference>
<evidence type="ECO:0000256" key="1">
    <source>
        <dbReference type="ARBA" id="ARBA00001917"/>
    </source>
</evidence>
<comment type="cofactor">
    <cofactor evidence="1">
        <name>FMN</name>
        <dbReference type="ChEBI" id="CHEBI:58210"/>
    </cofactor>
</comment>
<comment type="caution">
    <text evidence="8">The sequence shown here is derived from an EMBL/GenBank/DDBJ whole genome shotgun (WGS) entry which is preliminary data.</text>
</comment>
<evidence type="ECO:0000313" key="8">
    <source>
        <dbReference type="EMBL" id="MBD5782592.1"/>
    </source>
</evidence>
<evidence type="ECO:0000256" key="5">
    <source>
        <dbReference type="ARBA" id="ARBA00022857"/>
    </source>
</evidence>